<name>A0A0A8ZXB2_ARUDO</name>
<sequence>MVIHHRCAYHPPQLSTCSSQQQHI</sequence>
<reference evidence="1" key="1">
    <citation type="submission" date="2014-09" db="EMBL/GenBank/DDBJ databases">
        <authorList>
            <person name="Magalhaes I.L.F."/>
            <person name="Oliveira U."/>
            <person name="Santos F.R."/>
            <person name="Vidigal T.H.D.A."/>
            <person name="Brescovit A.D."/>
            <person name="Santos A.J."/>
        </authorList>
    </citation>
    <scope>NUCLEOTIDE SEQUENCE</scope>
    <source>
        <tissue evidence="1">Shoot tissue taken approximately 20 cm above the soil surface</tissue>
    </source>
</reference>
<accession>A0A0A8ZXB2</accession>
<dbReference type="AlphaFoldDB" id="A0A0A8ZXB2"/>
<organism evidence="1">
    <name type="scientific">Arundo donax</name>
    <name type="common">Giant reed</name>
    <name type="synonym">Donax arundinaceus</name>
    <dbReference type="NCBI Taxonomy" id="35708"/>
    <lineage>
        <taxon>Eukaryota</taxon>
        <taxon>Viridiplantae</taxon>
        <taxon>Streptophyta</taxon>
        <taxon>Embryophyta</taxon>
        <taxon>Tracheophyta</taxon>
        <taxon>Spermatophyta</taxon>
        <taxon>Magnoliopsida</taxon>
        <taxon>Liliopsida</taxon>
        <taxon>Poales</taxon>
        <taxon>Poaceae</taxon>
        <taxon>PACMAD clade</taxon>
        <taxon>Arundinoideae</taxon>
        <taxon>Arundineae</taxon>
        <taxon>Arundo</taxon>
    </lineage>
</organism>
<protein>
    <submittedName>
        <fullName evidence="1">Uncharacterized protein</fullName>
    </submittedName>
</protein>
<evidence type="ECO:0000313" key="1">
    <source>
        <dbReference type="EMBL" id="JAD43999.1"/>
    </source>
</evidence>
<dbReference type="EMBL" id="GBRH01253896">
    <property type="protein sequence ID" value="JAD43999.1"/>
    <property type="molecule type" value="Transcribed_RNA"/>
</dbReference>
<proteinExistence type="predicted"/>
<reference evidence="1" key="2">
    <citation type="journal article" date="2015" name="Data Brief">
        <title>Shoot transcriptome of the giant reed, Arundo donax.</title>
        <authorList>
            <person name="Barrero R.A."/>
            <person name="Guerrero F.D."/>
            <person name="Moolhuijzen P."/>
            <person name="Goolsby J.A."/>
            <person name="Tidwell J."/>
            <person name="Bellgard S.E."/>
            <person name="Bellgard M.I."/>
        </authorList>
    </citation>
    <scope>NUCLEOTIDE SEQUENCE</scope>
    <source>
        <tissue evidence="1">Shoot tissue taken approximately 20 cm above the soil surface</tissue>
    </source>
</reference>